<comment type="caution">
    <text evidence="1">The sequence shown here is derived from an EMBL/GenBank/DDBJ whole genome shotgun (WGS) entry which is preliminary data.</text>
</comment>
<dbReference type="Proteomes" id="UP001558713">
    <property type="component" value="Unassembled WGS sequence"/>
</dbReference>
<evidence type="ECO:0000313" key="2">
    <source>
        <dbReference type="EMBL" id="KAL1225406.1"/>
    </source>
</evidence>
<organism evidence="1 3">
    <name type="scientific">Cardamine amara subsp. amara</name>
    <dbReference type="NCBI Taxonomy" id="228776"/>
    <lineage>
        <taxon>Eukaryota</taxon>
        <taxon>Viridiplantae</taxon>
        <taxon>Streptophyta</taxon>
        <taxon>Embryophyta</taxon>
        <taxon>Tracheophyta</taxon>
        <taxon>Spermatophyta</taxon>
        <taxon>Magnoliopsida</taxon>
        <taxon>eudicotyledons</taxon>
        <taxon>Gunneridae</taxon>
        <taxon>Pentapetalae</taxon>
        <taxon>rosids</taxon>
        <taxon>malvids</taxon>
        <taxon>Brassicales</taxon>
        <taxon>Brassicaceae</taxon>
        <taxon>Cardamineae</taxon>
        <taxon>Cardamine</taxon>
    </lineage>
</organism>
<dbReference type="Gene3D" id="2.60.40.790">
    <property type="match status" value="1"/>
</dbReference>
<dbReference type="SUPFAM" id="SSF49764">
    <property type="entry name" value="HSP20-like chaperones"/>
    <property type="match status" value="1"/>
</dbReference>
<dbReference type="InterPro" id="IPR039321">
    <property type="entry name" value="IDM2/3-like"/>
</dbReference>
<dbReference type="EMBL" id="JBANAX010000931">
    <property type="protein sequence ID" value="KAL1188137.1"/>
    <property type="molecule type" value="Genomic_DNA"/>
</dbReference>
<dbReference type="InterPro" id="IPR008978">
    <property type="entry name" value="HSP20-like_chaperone"/>
</dbReference>
<protein>
    <submittedName>
        <fullName evidence="1">Increased DNA methylation 2</fullName>
    </submittedName>
</protein>
<sequence>MREIVSALAAENSQQQNQQQERVLISLDIEDDKLFLLHFIIGTYFGPDLKHHHHPKQSAFQIQAVKNHHKSDELSSSLMKRAEMERVYHQILNLYPRKLHPESRIGNRYKLVKSIVFINDPDVSCMSEDCVARFKRLTGLDSFTLSLSVDVVAANVVEDEVDESLEPLEVPVICGENDVAVKPGVVSGDKDRPMLGLMDIGECSDAYLFRVSLPGVKRDERDFSCEVEDNGKTQNLSPPGHFSVSFRLPGPVYPQEFSGNFGTDGILEGIVMKRSQKQTV</sequence>
<evidence type="ECO:0000313" key="3">
    <source>
        <dbReference type="Proteomes" id="UP001558713"/>
    </source>
</evidence>
<dbReference type="PANTHER" id="PTHR34661">
    <property type="entry name" value="INCREASED DNA METHYLATION 3"/>
    <property type="match status" value="1"/>
</dbReference>
<dbReference type="AlphaFoldDB" id="A0ABD0Z094"/>
<accession>A0ABD0Z094</accession>
<evidence type="ECO:0000313" key="1">
    <source>
        <dbReference type="EMBL" id="KAL1188137.1"/>
    </source>
</evidence>
<keyword evidence="3" id="KW-1185">Reference proteome</keyword>
<proteinExistence type="predicted"/>
<dbReference type="EMBL" id="JBANAX010000031">
    <property type="protein sequence ID" value="KAL1225406.1"/>
    <property type="molecule type" value="Genomic_DNA"/>
</dbReference>
<dbReference type="CDD" id="cd06464">
    <property type="entry name" value="ACD_sHsps-like"/>
    <property type="match status" value="1"/>
</dbReference>
<dbReference type="PANTHER" id="PTHR34661:SF3">
    <property type="entry name" value="INCREASED DNA METHYLATION 2"/>
    <property type="match status" value="1"/>
</dbReference>
<reference evidence="1 3" key="1">
    <citation type="submission" date="2024-04" db="EMBL/GenBank/DDBJ databases">
        <title>Genome assembly C_amara_ONT_v2.</title>
        <authorList>
            <person name="Yant L."/>
            <person name="Moore C."/>
            <person name="Slenker M."/>
        </authorList>
    </citation>
    <scope>NUCLEOTIDE SEQUENCE [LARGE SCALE GENOMIC DNA]</scope>
    <source>
        <tissue evidence="1">Leaf</tissue>
    </source>
</reference>
<gene>
    <name evidence="1" type="ORF">V5N11_003170</name>
    <name evidence="2" type="ORF">V5N11_009060</name>
</gene>
<name>A0ABD0Z094_CARAN</name>